<keyword evidence="2" id="KW-1185">Reference proteome</keyword>
<name>A0ACC0KHZ1_CHOFU</name>
<evidence type="ECO:0000313" key="2">
    <source>
        <dbReference type="Proteomes" id="UP001064048"/>
    </source>
</evidence>
<accession>A0ACC0KHZ1</accession>
<gene>
    <name evidence="1" type="ORF">MSG28_004076</name>
</gene>
<dbReference type="EMBL" id="CM046106">
    <property type="protein sequence ID" value="KAI8435860.1"/>
    <property type="molecule type" value="Genomic_DNA"/>
</dbReference>
<evidence type="ECO:0000313" key="1">
    <source>
        <dbReference type="EMBL" id="KAI8435860.1"/>
    </source>
</evidence>
<comment type="caution">
    <text evidence="1">The sequence shown here is derived from an EMBL/GenBank/DDBJ whole genome shotgun (WGS) entry which is preliminary data.</text>
</comment>
<reference evidence="1 2" key="1">
    <citation type="journal article" date="2022" name="Genome Biol. Evol.">
        <title>The Spruce Budworm Genome: Reconstructing the Evolutionary History of Antifreeze Proteins.</title>
        <authorList>
            <person name="Beliveau C."/>
            <person name="Gagne P."/>
            <person name="Picq S."/>
            <person name="Vernygora O."/>
            <person name="Keeling C.I."/>
            <person name="Pinkney K."/>
            <person name="Doucet D."/>
            <person name="Wen F."/>
            <person name="Johnston J.S."/>
            <person name="Maaroufi H."/>
            <person name="Boyle B."/>
            <person name="Laroche J."/>
            <person name="Dewar K."/>
            <person name="Juretic N."/>
            <person name="Blackburn G."/>
            <person name="Nisole A."/>
            <person name="Brunet B."/>
            <person name="Brandao M."/>
            <person name="Lumley L."/>
            <person name="Duan J."/>
            <person name="Quan G."/>
            <person name="Lucarotti C.J."/>
            <person name="Roe A.D."/>
            <person name="Sperling F.A.H."/>
            <person name="Levesque R.C."/>
            <person name="Cusson M."/>
        </authorList>
    </citation>
    <scope>NUCLEOTIDE SEQUENCE [LARGE SCALE GENOMIC DNA]</scope>
    <source>
        <strain evidence="1">Glfc:IPQL:Cfum</strain>
    </source>
</reference>
<proteinExistence type="predicted"/>
<protein>
    <submittedName>
        <fullName evidence="1">Uncharacterized protein</fullName>
    </submittedName>
</protein>
<organism evidence="1 2">
    <name type="scientific">Choristoneura fumiferana</name>
    <name type="common">Spruce budworm moth</name>
    <name type="synonym">Archips fumiferana</name>
    <dbReference type="NCBI Taxonomy" id="7141"/>
    <lineage>
        <taxon>Eukaryota</taxon>
        <taxon>Metazoa</taxon>
        <taxon>Ecdysozoa</taxon>
        <taxon>Arthropoda</taxon>
        <taxon>Hexapoda</taxon>
        <taxon>Insecta</taxon>
        <taxon>Pterygota</taxon>
        <taxon>Neoptera</taxon>
        <taxon>Endopterygota</taxon>
        <taxon>Lepidoptera</taxon>
        <taxon>Glossata</taxon>
        <taxon>Ditrysia</taxon>
        <taxon>Tortricoidea</taxon>
        <taxon>Tortricidae</taxon>
        <taxon>Tortricinae</taxon>
        <taxon>Choristoneura</taxon>
    </lineage>
</organism>
<sequence>MVDDVPGGSEDPDNVSSDPTDTGSVSATGSLDSNETYPTAPEYLSFPAFSGFAIPYMLAMNICMYIYLLFMYMGLGRTVWHVVPIENESTTLSRRCGGGPARREQKEATELKSVDDVTLSRVSQPQEQKEATELKSVDDVTLSRVSQPQITIDGYDDKQHVLLEKIIEHIVNFKVDPQRFAIMKENHIHKELRVDMAEFMLKGFNAAKPQTIVLWGPPPDLQNQIAQPSSAISFKHSTQSRIEYGRTCKDIGCLNSEVCVLADDPCPIGHTRDCGTYPTCKKKTAVEGSHAEPQPSAPRPTPARPQLPSAGSAPNYPPPAPPAGGSPYGGSPYGGSSPYGNNNGGGSPYGNNNGGGSPYGNNNGGGSPYGGNPYGGNSNGGSNYPGGSPYGGNPYGGSSNPGGSPYGGHSPYGGNSPYGGSTGNRGGNSPYGGTSSGGSSGKKSPLDSIFNTLSNYAGGGGHGTSGGSGGSGLSNIFGSLLTNLSKNGGVNSLFSNTRPIMENPNYSAPSNSRSSNTQHYPSGYQQSYNQPPAQNRNYGQSHAKPNAASTYKPATYGWNVGVTVVLTYLLRVVNTEVPTEISASIDKAKKNCSHTAELKAKSEILQEKVDKFLTNTEPLRNELSKRFAAINKLEKVLCYLKSYAEVDSLCELKKLCIQYQEGHRGTYVKEYTHYWHNILKDRLTKQYEDVLKQLKWPMVTGADNSPLPKDVLVKFYGLTKFLFLIEEPDDEQARMLSGDFSLENPCLPVKILLRPLKKRFTFHFTGQRQTARLDRPEWFLTQTLTWIKDHQGFHENIADTDAAFAHAVDEALGFHRELVLMTGHEANSVLSVLTKAEIFVRWLAVEKKSGGNGSAVGTVIWVPRGADWFIALLKTIEDRYAIMSAALGALEADSFLAGGARDPLSAVVNAAHYSREHQEDSESLGSDDENDDDKRGKEKSDSEDEALSLKDMSPTGTRNVPELTSQAAEEAGVWAEAPGLLGRLRDAGLKALVDHAFMEFKAAMREYRRQKWHAMLVVEENALSTLPPLSALCARLATASARLAPALSVRLRGCLAENVDGYIFEFTHDVKRNLVPAFAPPNKSASQINYLPKLLESCKLLNMEYDDARCLRAQVKKPSIAAKETLLNQGIRVIEPPEALRILNQRTDLSDAGAGNY</sequence>
<dbReference type="Proteomes" id="UP001064048">
    <property type="component" value="Chromosome 6"/>
</dbReference>